<dbReference type="Gene3D" id="3.40.50.300">
    <property type="entry name" value="P-loop containing nucleotide triphosphate hydrolases"/>
    <property type="match status" value="1"/>
</dbReference>
<dbReference type="InterPro" id="IPR051782">
    <property type="entry name" value="ABC_Transporter_VariousFunc"/>
</dbReference>
<dbReference type="GO" id="GO:0005524">
    <property type="term" value="F:ATP binding"/>
    <property type="evidence" value="ECO:0007669"/>
    <property type="project" value="UniProtKB-KW"/>
</dbReference>
<evidence type="ECO:0000259" key="4">
    <source>
        <dbReference type="PROSITE" id="PS50893"/>
    </source>
</evidence>
<name>A0A1G6N4G1_NIADE</name>
<dbReference type="GO" id="GO:0016887">
    <property type="term" value="F:ATP hydrolysis activity"/>
    <property type="evidence" value="ECO:0007669"/>
    <property type="project" value="InterPro"/>
</dbReference>
<dbReference type="InterPro" id="IPR027417">
    <property type="entry name" value="P-loop_NTPase"/>
</dbReference>
<dbReference type="SMART" id="SM00382">
    <property type="entry name" value="AAA"/>
    <property type="match status" value="1"/>
</dbReference>
<reference evidence="6" key="1">
    <citation type="submission" date="2016-10" db="EMBL/GenBank/DDBJ databases">
        <authorList>
            <person name="Varghese N."/>
            <person name="Submissions S."/>
        </authorList>
    </citation>
    <scope>NUCLEOTIDE SEQUENCE [LARGE SCALE GENOMIC DNA]</scope>
    <source>
        <strain evidence="6">DSM 25811 / CCM 8410 / LMG 26954 / E90</strain>
    </source>
</reference>
<dbReference type="PANTHER" id="PTHR42939">
    <property type="entry name" value="ABC TRANSPORTER ATP-BINDING PROTEIN ALBC-RELATED"/>
    <property type="match status" value="1"/>
</dbReference>
<dbReference type="Proteomes" id="UP000198757">
    <property type="component" value="Unassembled WGS sequence"/>
</dbReference>
<dbReference type="PROSITE" id="PS00211">
    <property type="entry name" value="ABC_TRANSPORTER_1"/>
    <property type="match status" value="1"/>
</dbReference>
<dbReference type="EMBL" id="FMZO01000003">
    <property type="protein sequence ID" value="SDC62307.1"/>
    <property type="molecule type" value="Genomic_DNA"/>
</dbReference>
<keyword evidence="1" id="KW-0813">Transport</keyword>
<dbReference type="InterPro" id="IPR017871">
    <property type="entry name" value="ABC_transporter-like_CS"/>
</dbReference>
<dbReference type="SUPFAM" id="SSF52540">
    <property type="entry name" value="P-loop containing nucleoside triphosphate hydrolases"/>
    <property type="match status" value="1"/>
</dbReference>
<evidence type="ECO:0000256" key="3">
    <source>
        <dbReference type="ARBA" id="ARBA00022840"/>
    </source>
</evidence>
<dbReference type="AlphaFoldDB" id="A0A1G6N4G1"/>
<dbReference type="Pfam" id="PF00005">
    <property type="entry name" value="ABC_tran"/>
    <property type="match status" value="1"/>
</dbReference>
<dbReference type="RefSeq" id="WP_176954341.1">
    <property type="nucleotide sequence ID" value="NZ_FMZO01000003.1"/>
</dbReference>
<keyword evidence="6" id="KW-1185">Reference proteome</keyword>
<dbReference type="STRING" id="1285928.SAMN04487894_103136"/>
<gene>
    <name evidence="5" type="ORF">SAMN04487894_103136</name>
</gene>
<organism evidence="5 6">
    <name type="scientific">Niabella drilacis (strain DSM 25811 / CCM 8410 / CCUG 62505 / LMG 26954 / E90)</name>
    <dbReference type="NCBI Taxonomy" id="1285928"/>
    <lineage>
        <taxon>Bacteria</taxon>
        <taxon>Pseudomonadati</taxon>
        <taxon>Bacteroidota</taxon>
        <taxon>Chitinophagia</taxon>
        <taxon>Chitinophagales</taxon>
        <taxon>Chitinophagaceae</taxon>
        <taxon>Niabella</taxon>
    </lineage>
</organism>
<sequence length="206" mass="23360">MTIALNKAGKRFNRDWIFRNLSGRFESGNSYAIIGANGSGKSTFLQVIAGALHLNEGNCTWTAGNPVPSEKIYRYVACCAPYLELIEEMTLLELLGFHQQFKPFMAGITPKKIVEELGMQAAAHKRIQQFSSGMKQRAKLAQCIYSDTPIVLLDEPCTNLDRQGIDLYYTLIDQYCKDRLVLVGSNDEVEYKFCRQQLSMMDYKVF</sequence>
<dbReference type="InterPro" id="IPR003439">
    <property type="entry name" value="ABC_transporter-like_ATP-bd"/>
</dbReference>
<evidence type="ECO:0000313" key="6">
    <source>
        <dbReference type="Proteomes" id="UP000198757"/>
    </source>
</evidence>
<dbReference type="InterPro" id="IPR003593">
    <property type="entry name" value="AAA+_ATPase"/>
</dbReference>
<dbReference type="PANTHER" id="PTHR42939:SF1">
    <property type="entry name" value="ABC TRANSPORTER ATP-BINDING PROTEIN ALBC-RELATED"/>
    <property type="match status" value="1"/>
</dbReference>
<dbReference type="PROSITE" id="PS50893">
    <property type="entry name" value="ABC_TRANSPORTER_2"/>
    <property type="match status" value="1"/>
</dbReference>
<feature type="domain" description="ABC transporter" evidence="4">
    <location>
        <begin position="3"/>
        <end position="202"/>
    </location>
</feature>
<accession>A0A1G6N4G1</accession>
<keyword evidence="3" id="KW-0067">ATP-binding</keyword>
<evidence type="ECO:0000256" key="1">
    <source>
        <dbReference type="ARBA" id="ARBA00022448"/>
    </source>
</evidence>
<evidence type="ECO:0000256" key="2">
    <source>
        <dbReference type="ARBA" id="ARBA00022741"/>
    </source>
</evidence>
<keyword evidence="2" id="KW-0547">Nucleotide-binding</keyword>
<evidence type="ECO:0000313" key="5">
    <source>
        <dbReference type="EMBL" id="SDC62307.1"/>
    </source>
</evidence>
<protein>
    <submittedName>
        <fullName evidence="5">ABC transporter</fullName>
    </submittedName>
</protein>
<proteinExistence type="predicted"/>